<evidence type="ECO:0000259" key="16">
    <source>
        <dbReference type="PROSITE" id="PS51198"/>
    </source>
</evidence>
<evidence type="ECO:0000256" key="5">
    <source>
        <dbReference type="ARBA" id="ARBA00022801"/>
    </source>
</evidence>
<organism evidence="18 19">
    <name type="scientific">Candidatus Kaiserbacteria bacterium RIFCSPLOWO2_12_FULL_45_26</name>
    <dbReference type="NCBI Taxonomy" id="1798525"/>
    <lineage>
        <taxon>Bacteria</taxon>
        <taxon>Candidatus Kaiseribacteriota</taxon>
    </lineage>
</organism>
<dbReference type="CDD" id="cd17932">
    <property type="entry name" value="DEXQc_UvrD"/>
    <property type="match status" value="1"/>
</dbReference>
<dbReference type="Gene3D" id="1.10.486.10">
    <property type="entry name" value="PCRA, domain 4"/>
    <property type="match status" value="1"/>
</dbReference>
<evidence type="ECO:0000256" key="14">
    <source>
        <dbReference type="ARBA" id="ARBA00048988"/>
    </source>
</evidence>
<dbReference type="Pfam" id="PF13361">
    <property type="entry name" value="UvrD_C"/>
    <property type="match status" value="1"/>
</dbReference>
<comment type="caution">
    <text evidence="18">The sequence shown here is derived from an EMBL/GenBank/DDBJ whole genome shotgun (WGS) entry which is preliminary data.</text>
</comment>
<dbReference type="AlphaFoldDB" id="A0A1F6FHD1"/>
<dbReference type="GO" id="GO:0004527">
    <property type="term" value="F:exonuclease activity"/>
    <property type="evidence" value="ECO:0007669"/>
    <property type="project" value="UniProtKB-KW"/>
</dbReference>
<comment type="catalytic activity">
    <reaction evidence="12">
        <text>Couples ATP hydrolysis with the unwinding of duplex DNA by translocating in the 3'-5' direction.</text>
        <dbReference type="EC" id="5.6.2.4"/>
    </reaction>
</comment>
<dbReference type="InterPro" id="IPR038726">
    <property type="entry name" value="PDDEXK_AddAB-type"/>
</dbReference>
<keyword evidence="3 15" id="KW-0547">Nucleotide-binding</keyword>
<evidence type="ECO:0000259" key="17">
    <source>
        <dbReference type="PROSITE" id="PS51217"/>
    </source>
</evidence>
<keyword evidence="6 15" id="KW-0347">Helicase</keyword>
<keyword evidence="4" id="KW-0227">DNA damage</keyword>
<dbReference type="EMBL" id="MFMM01000001">
    <property type="protein sequence ID" value="OGG85270.1"/>
    <property type="molecule type" value="Genomic_DNA"/>
</dbReference>
<dbReference type="Gene3D" id="3.90.320.10">
    <property type="match status" value="1"/>
</dbReference>
<dbReference type="Gene3D" id="1.10.10.160">
    <property type="match status" value="1"/>
</dbReference>
<dbReference type="InterPro" id="IPR014017">
    <property type="entry name" value="DNA_helicase_UvrD-like_C"/>
</dbReference>
<dbReference type="InterPro" id="IPR011604">
    <property type="entry name" value="PDDEXK-like_dom_sf"/>
</dbReference>
<comment type="catalytic activity">
    <reaction evidence="14">
        <text>ATP + H2O = ADP + phosphate + H(+)</text>
        <dbReference type="Rhea" id="RHEA:13065"/>
        <dbReference type="ChEBI" id="CHEBI:15377"/>
        <dbReference type="ChEBI" id="CHEBI:15378"/>
        <dbReference type="ChEBI" id="CHEBI:30616"/>
        <dbReference type="ChEBI" id="CHEBI:43474"/>
        <dbReference type="ChEBI" id="CHEBI:456216"/>
        <dbReference type="EC" id="5.6.2.4"/>
    </reaction>
</comment>
<evidence type="ECO:0000256" key="6">
    <source>
        <dbReference type="ARBA" id="ARBA00022806"/>
    </source>
</evidence>
<evidence type="ECO:0000256" key="3">
    <source>
        <dbReference type="ARBA" id="ARBA00022741"/>
    </source>
</evidence>
<proteinExistence type="inferred from homology"/>
<protein>
    <recommendedName>
        <fullName evidence="13">DNA 3'-5' helicase</fullName>
        <ecNumber evidence="13">5.6.2.4</ecNumber>
    </recommendedName>
</protein>
<dbReference type="Gene3D" id="3.40.50.300">
    <property type="entry name" value="P-loop containing nucleotide triphosphate hydrolases"/>
    <property type="match status" value="2"/>
</dbReference>
<keyword evidence="11" id="KW-0413">Isomerase</keyword>
<keyword evidence="8 15" id="KW-0067">ATP-binding</keyword>
<keyword evidence="2" id="KW-0540">Nuclease</keyword>
<comment type="similarity">
    <text evidence="1">Belongs to the helicase family. UvrD subfamily.</text>
</comment>
<evidence type="ECO:0000256" key="1">
    <source>
        <dbReference type="ARBA" id="ARBA00009922"/>
    </source>
</evidence>
<dbReference type="PANTHER" id="PTHR11070:SF2">
    <property type="entry name" value="ATP-DEPENDENT DNA HELICASE SRS2"/>
    <property type="match status" value="1"/>
</dbReference>
<dbReference type="GO" id="GO:0000725">
    <property type="term" value="P:recombinational repair"/>
    <property type="evidence" value="ECO:0007669"/>
    <property type="project" value="TreeGrafter"/>
</dbReference>
<dbReference type="PANTHER" id="PTHR11070">
    <property type="entry name" value="UVRD / RECB / PCRA DNA HELICASE FAMILY MEMBER"/>
    <property type="match status" value="1"/>
</dbReference>
<dbReference type="PROSITE" id="PS51217">
    <property type="entry name" value="UVRD_HELICASE_CTER"/>
    <property type="match status" value="1"/>
</dbReference>
<dbReference type="InterPro" id="IPR027417">
    <property type="entry name" value="P-loop_NTPase"/>
</dbReference>
<dbReference type="PROSITE" id="PS51198">
    <property type="entry name" value="UVRD_HELICASE_ATP_BIND"/>
    <property type="match status" value="1"/>
</dbReference>
<sequence>MGTISFRPIFPVLLASLAALNGIKWYTRAMKVAKTNTVFEQALAALNSAQRQAVDVIDGPVMVIAGPGTGKTQILTLRIANILLQTDTKPEQVLALTFTDSGVRAMRERLARFIGQDAYHVPIHTFHSFAGDLIKRYPDAYENIVGGRPASELEKISIIERVLESTIYKRLRPHGDPQYYVKPILQAIATLKKEYVSADAFARAIDVQAAALDEIPQFHEKGAHKGKLRGPYVEAEKSLQKNQELLLIYREYMAALKSERLYDFEDMILDTIAALESSPDMLLDVQEQYQYILADEHQDVNQSQNRLIELIASYHEHPNVFVVGDEKQAIYRFQGASLDNFLYFGDVYKDALTIALTENYRSDQTILDAAHASIKTDDPTLAPLRVPLTAAKSFKASLTVQQFAHTAVEEGFIVAQIESEIAAGVHPEEIAVIVRTNREVELFTKLLRKANVPVAPSADTDILDHVITKQALVLLRAVVEPENERLLAELLHAPYLKVSTSDLVRVLSARTYARSLRNLIEDEDGLKELGVKDVAAFSQVLAVLNTAKDLSVTKSAAEIVEYVFRASDFLDFVMAEEPLQGATVVRRLYDEVEGMCQQSGGLTLKEVLEQFALLQSYGLPLTAPAIAASQSAVAVMTAHKAKGLEFEVVCLPHLTDNVWGGSRARSSTFDLPVTKHEVVDAKALLEDDERRLFYVSLTRAKRRLVCSHSVMNMEGREFAPSRFLTDLLGTHLTEVDQTKFMEGFNPLTALAPVPRAKIDVAFLRTALLERGWSATSFNNYHESPWEFIYKNVLRIPSIKTPELQFGTAVHAVLERIVRHQTAQGAMPEDALVINWLDTALGQNVLSTSEFTRLHERGMKAVFGYQQKLKEALLPGLTTRTEFGVKATLSTGIVDFPEVLLTGNFDRIDSGSDGMALRVVDYKTGKPKTRGEIEGTTKTSNGNYKRQLVFYALLLSLQSDERLKTSTTVLSFVEPDQKGVIHEESFSITHEEIAELKAEIIEATRSVVTGECLSVPCDPEVTDFCHLAERLR</sequence>
<name>A0A1F6FHD1_9BACT</name>
<dbReference type="SUPFAM" id="SSF52540">
    <property type="entry name" value="P-loop containing nucleoside triphosphate hydrolases"/>
    <property type="match status" value="1"/>
</dbReference>
<dbReference type="Pfam" id="PF00580">
    <property type="entry name" value="UvrD-helicase"/>
    <property type="match status" value="1"/>
</dbReference>
<evidence type="ECO:0000256" key="4">
    <source>
        <dbReference type="ARBA" id="ARBA00022763"/>
    </source>
</evidence>
<dbReference type="Proteomes" id="UP000177325">
    <property type="component" value="Unassembled WGS sequence"/>
</dbReference>
<dbReference type="Pfam" id="PF12705">
    <property type="entry name" value="PDDEXK_1"/>
    <property type="match status" value="1"/>
</dbReference>
<dbReference type="InterPro" id="IPR014016">
    <property type="entry name" value="UvrD-like_ATP-bd"/>
</dbReference>
<reference evidence="18 19" key="1">
    <citation type="journal article" date="2016" name="Nat. Commun.">
        <title>Thousands of microbial genomes shed light on interconnected biogeochemical processes in an aquifer system.</title>
        <authorList>
            <person name="Anantharaman K."/>
            <person name="Brown C.T."/>
            <person name="Hug L.A."/>
            <person name="Sharon I."/>
            <person name="Castelle C.J."/>
            <person name="Probst A.J."/>
            <person name="Thomas B.C."/>
            <person name="Singh A."/>
            <person name="Wilkins M.J."/>
            <person name="Karaoz U."/>
            <person name="Brodie E.L."/>
            <person name="Williams K.H."/>
            <person name="Hubbard S.S."/>
            <person name="Banfield J.F."/>
        </authorList>
    </citation>
    <scope>NUCLEOTIDE SEQUENCE [LARGE SCALE GENOMIC DNA]</scope>
</reference>
<evidence type="ECO:0000313" key="18">
    <source>
        <dbReference type="EMBL" id="OGG85270.1"/>
    </source>
</evidence>
<feature type="binding site" evidence="15">
    <location>
        <begin position="65"/>
        <end position="72"/>
    </location>
    <ligand>
        <name>ATP</name>
        <dbReference type="ChEBI" id="CHEBI:30616"/>
    </ligand>
</feature>
<evidence type="ECO:0000256" key="15">
    <source>
        <dbReference type="PROSITE-ProRule" id="PRU00560"/>
    </source>
</evidence>
<evidence type="ECO:0000256" key="9">
    <source>
        <dbReference type="ARBA" id="ARBA00023125"/>
    </source>
</evidence>
<feature type="domain" description="UvrD-like helicase ATP-binding" evidence="16">
    <location>
        <begin position="44"/>
        <end position="363"/>
    </location>
</feature>
<feature type="domain" description="UvrD-like helicase C-terminal" evidence="17">
    <location>
        <begin position="364"/>
        <end position="643"/>
    </location>
</feature>
<dbReference type="STRING" id="1798525.A3G90_04415"/>
<evidence type="ECO:0000256" key="12">
    <source>
        <dbReference type="ARBA" id="ARBA00034617"/>
    </source>
</evidence>
<evidence type="ECO:0000256" key="10">
    <source>
        <dbReference type="ARBA" id="ARBA00023204"/>
    </source>
</evidence>
<keyword evidence="10" id="KW-0234">DNA repair</keyword>
<evidence type="ECO:0000256" key="13">
    <source>
        <dbReference type="ARBA" id="ARBA00034808"/>
    </source>
</evidence>
<evidence type="ECO:0000256" key="11">
    <source>
        <dbReference type="ARBA" id="ARBA00023235"/>
    </source>
</evidence>
<keyword evidence="7" id="KW-0269">Exonuclease</keyword>
<dbReference type="InterPro" id="IPR000212">
    <property type="entry name" value="DNA_helicase_UvrD/REP"/>
</dbReference>
<evidence type="ECO:0000256" key="8">
    <source>
        <dbReference type="ARBA" id="ARBA00022840"/>
    </source>
</evidence>
<evidence type="ECO:0000313" key="19">
    <source>
        <dbReference type="Proteomes" id="UP000177325"/>
    </source>
</evidence>
<keyword evidence="9" id="KW-0238">DNA-binding</keyword>
<evidence type="ECO:0000256" key="2">
    <source>
        <dbReference type="ARBA" id="ARBA00022722"/>
    </source>
</evidence>
<dbReference type="InterPro" id="IPR013986">
    <property type="entry name" value="DExx_box_DNA_helicase_dom_sf"/>
</dbReference>
<keyword evidence="5 15" id="KW-0378">Hydrolase</keyword>
<dbReference type="GO" id="GO:0003677">
    <property type="term" value="F:DNA binding"/>
    <property type="evidence" value="ECO:0007669"/>
    <property type="project" value="UniProtKB-KW"/>
</dbReference>
<evidence type="ECO:0000256" key="7">
    <source>
        <dbReference type="ARBA" id="ARBA00022839"/>
    </source>
</evidence>
<accession>A0A1F6FHD1</accession>
<dbReference type="EC" id="5.6.2.4" evidence="13"/>
<dbReference type="GO" id="GO:0005524">
    <property type="term" value="F:ATP binding"/>
    <property type="evidence" value="ECO:0007669"/>
    <property type="project" value="UniProtKB-UniRule"/>
</dbReference>
<gene>
    <name evidence="18" type="ORF">A3G90_04415</name>
</gene>
<dbReference type="GO" id="GO:0043138">
    <property type="term" value="F:3'-5' DNA helicase activity"/>
    <property type="evidence" value="ECO:0007669"/>
    <property type="project" value="UniProtKB-EC"/>
</dbReference>